<evidence type="ECO:0000256" key="8">
    <source>
        <dbReference type="SAM" id="Phobius"/>
    </source>
</evidence>
<keyword evidence="2" id="KW-0813">Transport</keyword>
<dbReference type="InterPro" id="IPR044770">
    <property type="entry name" value="MFS_spinster-like"/>
</dbReference>
<reference evidence="10" key="1">
    <citation type="submission" date="2023-09" db="UniProtKB">
        <authorList>
            <consortium name="Ensembl"/>
        </authorList>
    </citation>
    <scope>IDENTIFICATION</scope>
</reference>
<keyword evidence="11" id="KW-1185">Reference proteome</keyword>
<feature type="transmembrane region" description="Helical" evidence="8">
    <location>
        <begin position="214"/>
        <end position="234"/>
    </location>
</feature>
<feature type="transmembrane region" description="Helical" evidence="8">
    <location>
        <begin position="122"/>
        <end position="141"/>
    </location>
</feature>
<dbReference type="GO" id="GO:0022857">
    <property type="term" value="F:transmembrane transporter activity"/>
    <property type="evidence" value="ECO:0007669"/>
    <property type="project" value="InterPro"/>
</dbReference>
<evidence type="ECO:0000259" key="9">
    <source>
        <dbReference type="PROSITE" id="PS50850"/>
    </source>
</evidence>
<dbReference type="Ensembl" id="ENSSPAT00000015215.1">
    <property type="protein sequence ID" value="ENSSPAP00000014970.1"/>
    <property type="gene ID" value="ENSSPAG00000011287.1"/>
</dbReference>
<reference evidence="12" key="2">
    <citation type="submission" date="2025-04" db="UniProtKB">
        <authorList>
            <consortium name="RefSeq"/>
        </authorList>
    </citation>
    <scope>IDENTIFICATION</scope>
</reference>
<dbReference type="OrthoDB" id="6770063at2759"/>
<comment type="subcellular location">
    <subcellularLocation>
        <location evidence="1">Membrane</location>
        <topology evidence="1">Multi-pass membrane protein</topology>
    </subcellularLocation>
</comment>
<proteinExistence type="inferred from homology"/>
<dbReference type="InterPro" id="IPR011701">
    <property type="entry name" value="MFS"/>
</dbReference>
<evidence type="ECO:0000313" key="11">
    <source>
        <dbReference type="Proteomes" id="UP000694891"/>
    </source>
</evidence>
<dbReference type="PROSITE" id="PS50850">
    <property type="entry name" value="MFS"/>
    <property type="match status" value="1"/>
</dbReference>
<accession>A0A3B5A2U9</accession>
<feature type="transmembrane region" description="Helical" evidence="8">
    <location>
        <begin position="317"/>
        <end position="338"/>
    </location>
</feature>
<evidence type="ECO:0000256" key="5">
    <source>
        <dbReference type="ARBA" id="ARBA00023136"/>
    </source>
</evidence>
<evidence type="ECO:0000313" key="12">
    <source>
        <dbReference type="RefSeq" id="XP_008301072.1"/>
    </source>
</evidence>
<comment type="similarity">
    <text evidence="6">Belongs to the major facilitator superfamily. Spinster (TC 2.A.1.49) family.</text>
</comment>
<dbReference type="PANTHER" id="PTHR23505:SF67">
    <property type="entry name" value="PROTEIN SPINSTER HOMOLOG 3"/>
    <property type="match status" value="1"/>
</dbReference>
<feature type="transmembrane region" description="Helical" evidence="8">
    <location>
        <begin position="377"/>
        <end position="405"/>
    </location>
</feature>
<dbReference type="Proteomes" id="UP000694891">
    <property type="component" value="Unplaced"/>
</dbReference>
<evidence type="ECO:0000256" key="3">
    <source>
        <dbReference type="ARBA" id="ARBA00022692"/>
    </source>
</evidence>
<protein>
    <submittedName>
        <fullName evidence="10 12">Protein spinster homolog 3-like</fullName>
    </submittedName>
</protein>
<dbReference type="InterPro" id="IPR020846">
    <property type="entry name" value="MFS_dom"/>
</dbReference>
<dbReference type="CTD" id="201305"/>
<evidence type="ECO:0000313" key="10">
    <source>
        <dbReference type="Ensembl" id="ENSSPAP00000014970.1"/>
    </source>
</evidence>
<dbReference type="AlphaFoldDB" id="A0A3B5A2U9"/>
<name>A0A3B5A2U9_9TELE</name>
<dbReference type="SUPFAM" id="SSF103473">
    <property type="entry name" value="MFS general substrate transporter"/>
    <property type="match status" value="1"/>
</dbReference>
<dbReference type="Gene3D" id="1.20.1250.20">
    <property type="entry name" value="MFS general substrate transporter like domains"/>
    <property type="match status" value="1"/>
</dbReference>
<sequence>MEPNGPVSPAQDGAAAPRWSVGSGSGLHYGSFVNSLASLTPNAVESPAISPRRAHLAVAVLCYVNLLNYMERYTIAGVLSDIQAFFEISDSTAGLLQTVFICSFLLLAPLFGYLGDRYNRKYIMIGGLSVWLVTAAGSSFVSASQFWLLALLRALVGIGEASYSTIAPTIIGDLFTGGKRSIMICVFYVFLPVGSGLGYIAGAGSASFTGDWHWALRITPILGVLGLVLMILFCPNPPRGAAETQGEGVTTQSSYKEDVKYLLKNKSYVLSSLGVTALAFLTGALAFWLPTFLTRARVTQGLLPPCTEEPCVSTDSYAFGAVTVATGILGGSLGTFLSRRLRDKMPNADPLICAVGMLGSVPCLFIIIFVASTSIPATYVFIFFGELLLSLNWAVLADILLYVVIPTRRSTAEALQITVGHLLGDAGSPYLLGVISDAIRTSDPENYDWSFHSLKYSLLVCPFVGILGGVFFLSTAVYIADDRKAVEQLLQGAPQPQQEPTPDSSVELSDQVKA</sequence>
<dbReference type="RefSeq" id="XP_008301072.1">
    <property type="nucleotide sequence ID" value="XM_008302850.1"/>
</dbReference>
<feature type="domain" description="Major facilitator superfamily (MFS) profile" evidence="9">
    <location>
        <begin position="57"/>
        <end position="477"/>
    </location>
</feature>
<evidence type="ECO:0000256" key="1">
    <source>
        <dbReference type="ARBA" id="ARBA00004141"/>
    </source>
</evidence>
<feature type="transmembrane region" description="Helical" evidence="8">
    <location>
        <begin position="182"/>
        <end position="202"/>
    </location>
</feature>
<evidence type="ECO:0000256" key="7">
    <source>
        <dbReference type="SAM" id="MobiDB-lite"/>
    </source>
</evidence>
<dbReference type="GeneTree" id="ENSGT00390000005976"/>
<evidence type="ECO:0000256" key="6">
    <source>
        <dbReference type="ARBA" id="ARBA00024338"/>
    </source>
</evidence>
<dbReference type="Pfam" id="PF07690">
    <property type="entry name" value="MFS_1"/>
    <property type="match status" value="1"/>
</dbReference>
<dbReference type="STRING" id="144197.ENSSPAP00000014970"/>
<feature type="compositionally biased region" description="Polar residues" evidence="7">
    <location>
        <begin position="494"/>
        <end position="508"/>
    </location>
</feature>
<organism evidence="10">
    <name type="scientific">Stegastes partitus</name>
    <name type="common">bicolor damselfish</name>
    <dbReference type="NCBI Taxonomy" id="144197"/>
    <lineage>
        <taxon>Eukaryota</taxon>
        <taxon>Metazoa</taxon>
        <taxon>Chordata</taxon>
        <taxon>Craniata</taxon>
        <taxon>Vertebrata</taxon>
        <taxon>Euteleostomi</taxon>
        <taxon>Actinopterygii</taxon>
        <taxon>Neopterygii</taxon>
        <taxon>Teleostei</taxon>
        <taxon>Neoteleostei</taxon>
        <taxon>Acanthomorphata</taxon>
        <taxon>Ovalentaria</taxon>
        <taxon>Pomacentridae</taxon>
        <taxon>Stegastes</taxon>
    </lineage>
</organism>
<gene>
    <name evidence="12" type="primary">LOC103373051</name>
</gene>
<feature type="transmembrane region" description="Helical" evidence="8">
    <location>
        <begin position="147"/>
        <end position="170"/>
    </location>
</feature>
<feature type="transmembrane region" description="Helical" evidence="8">
    <location>
        <begin position="268"/>
        <end position="289"/>
    </location>
</feature>
<keyword evidence="4 8" id="KW-1133">Transmembrane helix</keyword>
<keyword evidence="5 8" id="KW-0472">Membrane</keyword>
<dbReference type="InterPro" id="IPR036259">
    <property type="entry name" value="MFS_trans_sf"/>
</dbReference>
<feature type="region of interest" description="Disordered" evidence="7">
    <location>
        <begin position="490"/>
        <end position="514"/>
    </location>
</feature>
<evidence type="ECO:0000256" key="2">
    <source>
        <dbReference type="ARBA" id="ARBA00022448"/>
    </source>
</evidence>
<keyword evidence="3 8" id="KW-0812">Transmembrane</keyword>
<feature type="transmembrane region" description="Helical" evidence="8">
    <location>
        <begin position="456"/>
        <end position="480"/>
    </location>
</feature>
<feature type="transmembrane region" description="Helical" evidence="8">
    <location>
        <begin position="95"/>
        <end position="115"/>
    </location>
</feature>
<dbReference type="GO" id="GO:0016020">
    <property type="term" value="C:membrane"/>
    <property type="evidence" value="ECO:0007669"/>
    <property type="project" value="UniProtKB-SubCell"/>
</dbReference>
<feature type="transmembrane region" description="Helical" evidence="8">
    <location>
        <begin position="350"/>
        <end position="371"/>
    </location>
</feature>
<dbReference type="PANTHER" id="PTHR23505">
    <property type="entry name" value="SPINSTER"/>
    <property type="match status" value="1"/>
</dbReference>
<evidence type="ECO:0000256" key="4">
    <source>
        <dbReference type="ARBA" id="ARBA00022989"/>
    </source>
</evidence>
<dbReference type="CDD" id="cd17328">
    <property type="entry name" value="MFS_spinster_like"/>
    <property type="match status" value="1"/>
</dbReference>